<gene>
    <name evidence="3" type="ORF">JKP88DRAFT_283528</name>
</gene>
<name>A0A835YHW5_9STRA</name>
<accession>A0A835YHW5</accession>
<evidence type="ECO:0000313" key="4">
    <source>
        <dbReference type="Proteomes" id="UP000664859"/>
    </source>
</evidence>
<feature type="region of interest" description="Disordered" evidence="1">
    <location>
        <begin position="203"/>
        <end position="243"/>
    </location>
</feature>
<comment type="caution">
    <text evidence="3">The sequence shown here is derived from an EMBL/GenBank/DDBJ whole genome shotgun (WGS) entry which is preliminary data.</text>
</comment>
<proteinExistence type="predicted"/>
<feature type="compositionally biased region" description="Pro residues" evidence="1">
    <location>
        <begin position="177"/>
        <end position="187"/>
    </location>
</feature>
<feature type="compositionally biased region" description="Gly residues" evidence="1">
    <location>
        <begin position="106"/>
        <end position="122"/>
    </location>
</feature>
<feature type="transmembrane region" description="Helical" evidence="2">
    <location>
        <begin position="32"/>
        <end position="55"/>
    </location>
</feature>
<evidence type="ECO:0000313" key="3">
    <source>
        <dbReference type="EMBL" id="KAG5175455.1"/>
    </source>
</evidence>
<evidence type="ECO:0000256" key="2">
    <source>
        <dbReference type="SAM" id="Phobius"/>
    </source>
</evidence>
<keyword evidence="2" id="KW-1133">Transmembrane helix</keyword>
<evidence type="ECO:0000256" key="1">
    <source>
        <dbReference type="SAM" id="MobiDB-lite"/>
    </source>
</evidence>
<dbReference type="OrthoDB" id="10377198at2759"/>
<dbReference type="EMBL" id="JAFCMP010000549">
    <property type="protein sequence ID" value="KAG5175455.1"/>
    <property type="molecule type" value="Genomic_DNA"/>
</dbReference>
<keyword evidence="2" id="KW-0812">Transmembrane</keyword>
<keyword evidence="4" id="KW-1185">Reference proteome</keyword>
<feature type="compositionally biased region" description="Basic and acidic residues" evidence="1">
    <location>
        <begin position="221"/>
        <end position="231"/>
    </location>
</feature>
<dbReference type="Proteomes" id="UP000664859">
    <property type="component" value="Unassembled WGS sequence"/>
</dbReference>
<feature type="compositionally biased region" description="Gly residues" evidence="1">
    <location>
        <begin position="211"/>
        <end position="220"/>
    </location>
</feature>
<reference evidence="3" key="1">
    <citation type="submission" date="2021-02" db="EMBL/GenBank/DDBJ databases">
        <title>First Annotated Genome of the Yellow-green Alga Tribonema minus.</title>
        <authorList>
            <person name="Mahan K.M."/>
        </authorList>
    </citation>
    <scope>NUCLEOTIDE SEQUENCE</scope>
    <source>
        <strain evidence="3">UTEX B ZZ1240</strain>
    </source>
</reference>
<dbReference type="AlphaFoldDB" id="A0A835YHW5"/>
<feature type="region of interest" description="Disordered" evidence="1">
    <location>
        <begin position="96"/>
        <end position="123"/>
    </location>
</feature>
<feature type="region of interest" description="Disordered" evidence="1">
    <location>
        <begin position="169"/>
        <end position="188"/>
    </location>
</feature>
<sequence length="255" mass="26414">MAAWMFNETAVLADGASCATACGRVDSCGEAWAWQAILGMMTFSSTFLFCSAICISGEQRRRRKGLTIAQAYSLPEGIPIVRASVAAAVERGRRTFRSRSSSGSSARGGGSGDGGSGDGGSGAASRERCALLAEASVEDTSAYGTLHWYGDGHRVPVAQRAEHCDFEHAYRGTSPNAPSPLPSPPPLRRASWAARATSALTGLLSRRSSGDGSGGGGGGARADDRGADGRGARGRAATADGDAQRFLERESFFEL</sequence>
<protein>
    <submittedName>
        <fullName evidence="3">Uncharacterized protein</fullName>
    </submittedName>
</protein>
<organism evidence="3 4">
    <name type="scientific">Tribonema minus</name>
    <dbReference type="NCBI Taxonomy" id="303371"/>
    <lineage>
        <taxon>Eukaryota</taxon>
        <taxon>Sar</taxon>
        <taxon>Stramenopiles</taxon>
        <taxon>Ochrophyta</taxon>
        <taxon>PX clade</taxon>
        <taxon>Xanthophyceae</taxon>
        <taxon>Tribonematales</taxon>
        <taxon>Tribonemataceae</taxon>
        <taxon>Tribonema</taxon>
    </lineage>
</organism>
<keyword evidence="2" id="KW-0472">Membrane</keyword>